<accession>A0A9R1XG54</accession>
<dbReference type="PANTHER" id="PTHR46481:SF11">
    <property type="entry name" value="ZINC FINGER BED DOMAIN-CONTAINING PROTEIN RICESLEEPER 2-LIKE"/>
    <property type="match status" value="1"/>
</dbReference>
<proteinExistence type="predicted"/>
<dbReference type="Proteomes" id="UP000235145">
    <property type="component" value="Unassembled WGS sequence"/>
</dbReference>
<name>A0A9R1XG54_LACSA</name>
<gene>
    <name evidence="1" type="ORF">LSAT_V11C400206850</name>
</gene>
<reference evidence="1 2" key="1">
    <citation type="journal article" date="2017" name="Nat. Commun.">
        <title>Genome assembly with in vitro proximity ligation data and whole-genome triplication in lettuce.</title>
        <authorList>
            <person name="Reyes-Chin-Wo S."/>
            <person name="Wang Z."/>
            <person name="Yang X."/>
            <person name="Kozik A."/>
            <person name="Arikit S."/>
            <person name="Song C."/>
            <person name="Xia L."/>
            <person name="Froenicke L."/>
            <person name="Lavelle D.O."/>
            <person name="Truco M.J."/>
            <person name="Xia R."/>
            <person name="Zhu S."/>
            <person name="Xu C."/>
            <person name="Xu H."/>
            <person name="Xu X."/>
            <person name="Cox K."/>
            <person name="Korf I."/>
            <person name="Meyers B.C."/>
            <person name="Michelmore R.W."/>
        </authorList>
    </citation>
    <scope>NUCLEOTIDE SEQUENCE [LARGE SCALE GENOMIC DNA]</scope>
    <source>
        <strain evidence="2">cv. Salinas</strain>
        <tissue evidence="1">Seedlings</tissue>
    </source>
</reference>
<keyword evidence="2" id="KW-1185">Reference proteome</keyword>
<dbReference type="SUPFAM" id="SSF53098">
    <property type="entry name" value="Ribonuclease H-like"/>
    <property type="match status" value="1"/>
</dbReference>
<comment type="caution">
    <text evidence="1">The sequence shown here is derived from an EMBL/GenBank/DDBJ whole genome shotgun (WGS) entry which is preliminary data.</text>
</comment>
<organism evidence="1 2">
    <name type="scientific">Lactuca sativa</name>
    <name type="common">Garden lettuce</name>
    <dbReference type="NCBI Taxonomy" id="4236"/>
    <lineage>
        <taxon>Eukaryota</taxon>
        <taxon>Viridiplantae</taxon>
        <taxon>Streptophyta</taxon>
        <taxon>Embryophyta</taxon>
        <taxon>Tracheophyta</taxon>
        <taxon>Spermatophyta</taxon>
        <taxon>Magnoliopsida</taxon>
        <taxon>eudicotyledons</taxon>
        <taxon>Gunneridae</taxon>
        <taxon>Pentapetalae</taxon>
        <taxon>asterids</taxon>
        <taxon>campanulids</taxon>
        <taxon>Asterales</taxon>
        <taxon>Asteraceae</taxon>
        <taxon>Cichorioideae</taxon>
        <taxon>Cichorieae</taxon>
        <taxon>Lactucinae</taxon>
        <taxon>Lactuca</taxon>
    </lineage>
</organism>
<dbReference type="InterPro" id="IPR052035">
    <property type="entry name" value="ZnF_BED_domain_contain"/>
</dbReference>
<evidence type="ECO:0000313" key="1">
    <source>
        <dbReference type="EMBL" id="KAJ0213385.1"/>
    </source>
</evidence>
<protein>
    <submittedName>
        <fullName evidence="1">Uncharacterized protein</fullName>
    </submittedName>
</protein>
<dbReference type="InterPro" id="IPR012337">
    <property type="entry name" value="RNaseH-like_sf"/>
</dbReference>
<dbReference type="PANTHER" id="PTHR46481">
    <property type="entry name" value="ZINC FINGER BED DOMAIN-CONTAINING PROTEIN 4"/>
    <property type="match status" value="1"/>
</dbReference>
<dbReference type="EMBL" id="NBSK02000004">
    <property type="protein sequence ID" value="KAJ0213385.1"/>
    <property type="molecule type" value="Genomic_DNA"/>
</dbReference>
<sequence length="86" mass="9904">MWTSTNQEKGFMAITGHYTHDWCLQCKILRFIYAPCPHTSEVLTDVLIDALMVWNVDTKLSTITLDNYTTNDALIGKIKEKLQINK</sequence>
<dbReference type="AlphaFoldDB" id="A0A9R1XG54"/>
<evidence type="ECO:0000313" key="2">
    <source>
        <dbReference type="Proteomes" id="UP000235145"/>
    </source>
</evidence>